<dbReference type="SUPFAM" id="SSF56281">
    <property type="entry name" value="Metallo-hydrolase/oxidoreductase"/>
    <property type="match status" value="1"/>
</dbReference>
<dbReference type="Gene3D" id="3.60.15.10">
    <property type="entry name" value="Ribonuclease Z/Hydroxyacylglutathione hydrolase-like"/>
    <property type="match status" value="1"/>
</dbReference>
<keyword evidence="5" id="KW-1185">Reference proteome</keyword>
<evidence type="ECO:0008006" key="6">
    <source>
        <dbReference type="Google" id="ProtNLM"/>
    </source>
</evidence>
<comment type="caution">
    <text evidence="4">The sequence shown here is derived from an EMBL/GenBank/DDBJ whole genome shotgun (WGS) entry which is preliminary data.</text>
</comment>
<accession>A0AA88W017</accession>
<evidence type="ECO:0000256" key="3">
    <source>
        <dbReference type="ARBA" id="ARBA00022839"/>
    </source>
</evidence>
<dbReference type="GO" id="GO:0036297">
    <property type="term" value="P:interstrand cross-link repair"/>
    <property type="evidence" value="ECO:0007669"/>
    <property type="project" value="TreeGrafter"/>
</dbReference>
<protein>
    <recommendedName>
        <fullName evidence="6">5' exonuclease Apollo</fullName>
    </recommendedName>
</protein>
<dbReference type="PANTHER" id="PTHR23240">
    <property type="entry name" value="DNA CROSS-LINK REPAIR PROTEIN PSO2/SNM1-RELATED"/>
    <property type="match status" value="1"/>
</dbReference>
<dbReference type="GO" id="GO:0035312">
    <property type="term" value="F:5'-3' DNA exonuclease activity"/>
    <property type="evidence" value="ECO:0007669"/>
    <property type="project" value="TreeGrafter"/>
</dbReference>
<dbReference type="Proteomes" id="UP001188597">
    <property type="component" value="Unassembled WGS sequence"/>
</dbReference>
<proteinExistence type="predicted"/>
<evidence type="ECO:0000313" key="4">
    <source>
        <dbReference type="EMBL" id="KAK3018666.1"/>
    </source>
</evidence>
<dbReference type="InterPro" id="IPR036866">
    <property type="entry name" value="RibonucZ/Hydroxyglut_hydro"/>
</dbReference>
<reference evidence="4" key="1">
    <citation type="submission" date="2022-12" db="EMBL/GenBank/DDBJ databases">
        <title>Draft genome assemblies for two species of Escallonia (Escalloniales).</title>
        <authorList>
            <person name="Chanderbali A."/>
            <person name="Dervinis C."/>
            <person name="Anghel I."/>
            <person name="Soltis D."/>
            <person name="Soltis P."/>
            <person name="Zapata F."/>
        </authorList>
    </citation>
    <scope>NUCLEOTIDE SEQUENCE</scope>
    <source>
        <strain evidence="4">UCBG64.0493</strain>
        <tissue evidence="4">Leaf</tissue>
    </source>
</reference>
<evidence type="ECO:0000256" key="2">
    <source>
        <dbReference type="ARBA" id="ARBA00022801"/>
    </source>
</evidence>
<keyword evidence="1" id="KW-0540">Nuclease</keyword>
<dbReference type="PANTHER" id="PTHR23240:SF8">
    <property type="entry name" value="PROTEIN ARTEMIS"/>
    <property type="match status" value="1"/>
</dbReference>
<dbReference type="GO" id="GO:0003684">
    <property type="term" value="F:damaged DNA binding"/>
    <property type="evidence" value="ECO:0007669"/>
    <property type="project" value="TreeGrafter"/>
</dbReference>
<evidence type="ECO:0000256" key="1">
    <source>
        <dbReference type="ARBA" id="ARBA00022722"/>
    </source>
</evidence>
<sequence length="205" mass="22635">MDRRMISVDRWSDGSQAYFLTHLHADHTAGLSPTWNRGPLFCSRTTAKLFPFKFPGFRFSLIRIVDVGRWHSLSLVSSSSGLQTAVEAMAIDAHHCPVSAGVNLSQSGDEHHYRTRLEVWLKLLCNNQKSKGELGIPLLSWHLHRFGSLEDVLALDLIEDVLSGSVARSKRSREVPASASTRCLELGLLSGLAFSVLRASLLGKA</sequence>
<keyword evidence="3" id="KW-0269">Exonuclease</keyword>
<keyword evidence="2" id="KW-0378">Hydrolase</keyword>
<evidence type="ECO:0000313" key="5">
    <source>
        <dbReference type="Proteomes" id="UP001188597"/>
    </source>
</evidence>
<dbReference type="AlphaFoldDB" id="A0AA88W017"/>
<dbReference type="GO" id="GO:0006303">
    <property type="term" value="P:double-strand break repair via nonhomologous end joining"/>
    <property type="evidence" value="ECO:0007669"/>
    <property type="project" value="TreeGrafter"/>
</dbReference>
<organism evidence="4 5">
    <name type="scientific">Escallonia herrerae</name>
    <dbReference type="NCBI Taxonomy" id="1293975"/>
    <lineage>
        <taxon>Eukaryota</taxon>
        <taxon>Viridiplantae</taxon>
        <taxon>Streptophyta</taxon>
        <taxon>Embryophyta</taxon>
        <taxon>Tracheophyta</taxon>
        <taxon>Spermatophyta</taxon>
        <taxon>Magnoliopsida</taxon>
        <taxon>eudicotyledons</taxon>
        <taxon>Gunneridae</taxon>
        <taxon>Pentapetalae</taxon>
        <taxon>asterids</taxon>
        <taxon>campanulids</taxon>
        <taxon>Escalloniales</taxon>
        <taxon>Escalloniaceae</taxon>
        <taxon>Escallonia</taxon>
    </lineage>
</organism>
<name>A0AA88W017_9ASTE</name>
<dbReference type="EMBL" id="JAVXUP010000924">
    <property type="protein sequence ID" value="KAK3018666.1"/>
    <property type="molecule type" value="Genomic_DNA"/>
</dbReference>
<gene>
    <name evidence="4" type="ORF">RJ639_002808</name>
</gene>